<sequence>MPATDERKSVCRLARRFRLQTRESPKDYFRRCSGRYLNQCCRKHQETDLDEGQSNSNKLVVTVNRTRVASDADGNLFKFKVWHIQDLKTSHFIFKKGAGRQAQGLFPGAMAKG</sequence>
<name>A0A8D8JEG5_CULPI</name>
<protein>
    <submittedName>
        <fullName evidence="1">(northern house mosquito) hypothetical protein</fullName>
    </submittedName>
</protein>
<reference evidence="1" key="1">
    <citation type="submission" date="2021-05" db="EMBL/GenBank/DDBJ databases">
        <authorList>
            <person name="Alioto T."/>
            <person name="Alioto T."/>
            <person name="Gomez Garrido J."/>
        </authorList>
    </citation>
    <scope>NUCLEOTIDE SEQUENCE</scope>
</reference>
<proteinExistence type="predicted"/>
<dbReference type="EMBL" id="HBUE01175398">
    <property type="protein sequence ID" value="CAG6517496.1"/>
    <property type="molecule type" value="Transcribed_RNA"/>
</dbReference>
<dbReference type="EMBL" id="HBUE01280922">
    <property type="protein sequence ID" value="CAG6569021.1"/>
    <property type="molecule type" value="Transcribed_RNA"/>
</dbReference>
<organism evidence="1">
    <name type="scientific">Culex pipiens</name>
    <name type="common">House mosquito</name>
    <dbReference type="NCBI Taxonomy" id="7175"/>
    <lineage>
        <taxon>Eukaryota</taxon>
        <taxon>Metazoa</taxon>
        <taxon>Ecdysozoa</taxon>
        <taxon>Arthropoda</taxon>
        <taxon>Hexapoda</taxon>
        <taxon>Insecta</taxon>
        <taxon>Pterygota</taxon>
        <taxon>Neoptera</taxon>
        <taxon>Endopterygota</taxon>
        <taxon>Diptera</taxon>
        <taxon>Nematocera</taxon>
        <taxon>Culicoidea</taxon>
        <taxon>Culicidae</taxon>
        <taxon>Culicinae</taxon>
        <taxon>Culicini</taxon>
        <taxon>Culex</taxon>
        <taxon>Culex</taxon>
    </lineage>
</organism>
<dbReference type="AlphaFoldDB" id="A0A8D8JEG5"/>
<evidence type="ECO:0000313" key="1">
    <source>
        <dbReference type="EMBL" id="CAG6569021.1"/>
    </source>
</evidence>
<accession>A0A8D8JEG5</accession>